<proteinExistence type="predicted"/>
<dbReference type="PANTHER" id="PTHR47219">
    <property type="entry name" value="RAB GTPASE-ACTIVATING PROTEIN 1-LIKE"/>
    <property type="match status" value="1"/>
</dbReference>
<reference evidence="3" key="1">
    <citation type="submission" date="2022-06" db="EMBL/GenBank/DDBJ databases">
        <authorList>
            <person name="Berger JAMES D."/>
            <person name="Berger JAMES D."/>
        </authorList>
    </citation>
    <scope>NUCLEOTIDE SEQUENCE [LARGE SCALE GENOMIC DNA]</scope>
</reference>
<dbReference type="InterPro" id="IPR035969">
    <property type="entry name" value="Rab-GAP_TBC_sf"/>
</dbReference>
<feature type="compositionally biased region" description="Polar residues" evidence="1">
    <location>
        <begin position="727"/>
        <end position="737"/>
    </location>
</feature>
<evidence type="ECO:0000256" key="1">
    <source>
        <dbReference type="SAM" id="MobiDB-lite"/>
    </source>
</evidence>
<dbReference type="FunFam" id="1.10.8.270:FF:000016">
    <property type="entry name" value="TBC1 domain family member 2A"/>
    <property type="match status" value="1"/>
</dbReference>
<feature type="compositionally biased region" description="Gly residues" evidence="1">
    <location>
        <begin position="546"/>
        <end position="556"/>
    </location>
</feature>
<dbReference type="Gene3D" id="1.10.8.270">
    <property type="entry name" value="putative rabgap domain of human tbc1 domain family member 14 like domains"/>
    <property type="match status" value="1"/>
</dbReference>
<dbReference type="AlphaFoldDB" id="A0AA85J1Q1"/>
<evidence type="ECO:0000259" key="2">
    <source>
        <dbReference type="PROSITE" id="PS50086"/>
    </source>
</evidence>
<feature type="region of interest" description="Disordered" evidence="1">
    <location>
        <begin position="532"/>
        <end position="611"/>
    </location>
</feature>
<evidence type="ECO:0000313" key="3">
    <source>
        <dbReference type="Proteomes" id="UP000050795"/>
    </source>
</evidence>
<feature type="compositionally biased region" description="Polar residues" evidence="1">
    <location>
        <begin position="436"/>
        <end position="451"/>
    </location>
</feature>
<dbReference type="FunFam" id="1.10.472.80:FF:000019">
    <property type="entry name" value="USP6 N-terminal like"/>
    <property type="match status" value="1"/>
</dbReference>
<dbReference type="Proteomes" id="UP000050795">
    <property type="component" value="Unassembled WGS sequence"/>
</dbReference>
<dbReference type="SUPFAM" id="SSF47923">
    <property type="entry name" value="Ypt/Rab-GAP domain of gyp1p"/>
    <property type="match status" value="2"/>
</dbReference>
<keyword evidence="3" id="KW-1185">Reference proteome</keyword>
<sequence>MLENNVDPANADIISKYLNPKASENPVDISDDPDIKDSENRDYFGFYHPNGLTKKERIVEDKYRKNDIRRVDKWLKMIHKWEEVDSLWNRMYRNGRASEKLTRRIFKGIPDRFRVTVWPLLLCVADAKNRNKDIYTKMLNQALSSSRSLNQIDLDVNRTFRNTIYFRDRYGPRQCALFRVLAAYSVYNADVGYCQGMSELAGLFLIYIEDEEDAFWALNQLMTGYRHNMHSVYVADFPGLKRLFAHHERIVRKLLPILDKHFTKHDMLTSTYALKWYMQCFLDRLPVTLVLRLWDIYLLEGEKLLLAMAYNILKMHNKRLLLMDQMQMTSFFQDELAKDFMFDDDDVIDSLKDCLELLHKNKLDTPPPLTSDMLPKRLGVGYTPDQVWRNRNDTLTANNSNNTPTLTKQTITDYTPPIKPPLKDHSSYNGKLRSRVSPSQMPKTISVNPITSSMSPVSLSSVLSKSSNYSPSLATSASIITAAAMKTGGGGGRRYNISTSQLSTKSTNNPSYIYVSNQNMKMNQVLPSKSELPYSPTYSSSSSGVLSGGGGGGSGGYASAENRLRIASNMYSPSQTTTPTATTRGQSYRSSQDESYATTSGRHYRTPMKLPTANSNDYKIIRRYELNNDNVMLVSITPRKPTGEEEQEENPSAVPVMYKSYHPPNKSRFTRNKEISIHRQSAAYDDKVTRRPELPSTLITTPTTTKTATLTPQMATSRLGRWTSEQIVSYDTTNRPPSTTSSEISIEQQQQQPWQKREASPSKYDHQSNMITKSPILISSRTSTIKNITSSYDAGINKLSDEKSAQLPLPLTTEIWIAGNNTVVAANHNNRNQRMNTAVHSPVSPDLSTGSQDTKYSNTIFTSSSSLSPNSKRVQIIRVSDDLDNTKKNNSSNNNNNNNSRRDPSCYRSGITIKKPYYESMQPVNDYVRRIPSTPRSNIIMKPTEILMPEPKPVSKSLNKKLVTIQSSN</sequence>
<feature type="compositionally biased region" description="Low complexity" evidence="1">
    <location>
        <begin position="889"/>
        <end position="899"/>
    </location>
</feature>
<name>A0AA85J1Q1_TRIRE</name>
<dbReference type="GO" id="GO:0005096">
    <property type="term" value="F:GTPase activator activity"/>
    <property type="evidence" value="ECO:0007669"/>
    <property type="project" value="TreeGrafter"/>
</dbReference>
<dbReference type="SMART" id="SM00164">
    <property type="entry name" value="TBC"/>
    <property type="match status" value="1"/>
</dbReference>
<organism evidence="3 4">
    <name type="scientific">Trichobilharzia regenti</name>
    <name type="common">Nasal bird schistosome</name>
    <dbReference type="NCBI Taxonomy" id="157069"/>
    <lineage>
        <taxon>Eukaryota</taxon>
        <taxon>Metazoa</taxon>
        <taxon>Spiralia</taxon>
        <taxon>Lophotrochozoa</taxon>
        <taxon>Platyhelminthes</taxon>
        <taxon>Trematoda</taxon>
        <taxon>Digenea</taxon>
        <taxon>Strigeidida</taxon>
        <taxon>Schistosomatoidea</taxon>
        <taxon>Schistosomatidae</taxon>
        <taxon>Trichobilharzia</taxon>
    </lineage>
</organism>
<dbReference type="PANTHER" id="PTHR47219:SF25">
    <property type="entry name" value="RAB-GAP TBC DOMAIN-CONTAINING PROTEIN"/>
    <property type="match status" value="1"/>
</dbReference>
<feature type="region of interest" description="Disordered" evidence="1">
    <location>
        <begin position="392"/>
        <end position="456"/>
    </location>
</feature>
<feature type="domain" description="Rab-GAP TBC" evidence="2">
    <location>
        <begin position="108"/>
        <end position="301"/>
    </location>
</feature>
<feature type="compositionally biased region" description="Low complexity" evidence="1">
    <location>
        <begin position="738"/>
        <end position="752"/>
    </location>
</feature>
<dbReference type="InterPro" id="IPR050302">
    <property type="entry name" value="Rab_GAP_TBC_domain"/>
</dbReference>
<reference evidence="4" key="2">
    <citation type="submission" date="2023-11" db="UniProtKB">
        <authorList>
            <consortium name="WormBaseParasite"/>
        </authorList>
    </citation>
    <scope>IDENTIFICATION</scope>
</reference>
<dbReference type="PROSITE" id="PS50086">
    <property type="entry name" value="TBC_RABGAP"/>
    <property type="match status" value="1"/>
</dbReference>
<dbReference type="GO" id="GO:0031267">
    <property type="term" value="F:small GTPase binding"/>
    <property type="evidence" value="ECO:0007669"/>
    <property type="project" value="TreeGrafter"/>
</dbReference>
<evidence type="ECO:0000313" key="4">
    <source>
        <dbReference type="WBParaSite" id="TREG1_124550.1"/>
    </source>
</evidence>
<dbReference type="Gene3D" id="1.10.10.750">
    <property type="entry name" value="Ypt/Rab-GAP domain of gyp1p, domain 1"/>
    <property type="match status" value="1"/>
</dbReference>
<feature type="compositionally biased region" description="Polar residues" evidence="1">
    <location>
        <begin position="584"/>
        <end position="601"/>
    </location>
</feature>
<dbReference type="Pfam" id="PF00566">
    <property type="entry name" value="RabGAP-TBC"/>
    <property type="match status" value="1"/>
</dbReference>
<feature type="compositionally biased region" description="Basic and acidic residues" evidence="1">
    <location>
        <begin position="755"/>
        <end position="766"/>
    </location>
</feature>
<feature type="region of interest" description="Disordered" evidence="1">
    <location>
        <begin position="879"/>
        <end position="908"/>
    </location>
</feature>
<dbReference type="Gene3D" id="1.10.472.80">
    <property type="entry name" value="Ypt/Rab-GAP domain of gyp1p, domain 3"/>
    <property type="match status" value="1"/>
</dbReference>
<dbReference type="WBParaSite" id="TREG1_124550.1">
    <property type="protein sequence ID" value="TREG1_124550.1"/>
    <property type="gene ID" value="TREG1_124550"/>
</dbReference>
<feature type="region of interest" description="Disordered" evidence="1">
    <location>
        <begin position="727"/>
        <end position="767"/>
    </location>
</feature>
<feature type="compositionally biased region" description="Polar residues" evidence="1">
    <location>
        <begin position="393"/>
        <end position="413"/>
    </location>
</feature>
<protein>
    <recommendedName>
        <fullName evidence="2">Rab-GAP TBC domain-containing protein</fullName>
    </recommendedName>
</protein>
<accession>A0AA85J1Q1</accession>
<dbReference type="InterPro" id="IPR000195">
    <property type="entry name" value="Rab-GAP-TBC_dom"/>
</dbReference>